<dbReference type="InterPro" id="IPR026508">
    <property type="entry name" value="TMEM164"/>
</dbReference>
<dbReference type="PANTHER" id="PTHR20948">
    <property type="entry name" value="TRANSMEMBRANE PROTEIN 164"/>
    <property type="match status" value="1"/>
</dbReference>
<reference evidence="1" key="1">
    <citation type="submission" date="2016-06" db="UniProtKB">
        <authorList>
            <consortium name="WormBaseParasite"/>
        </authorList>
    </citation>
    <scope>IDENTIFICATION</scope>
</reference>
<name>A0A183B3R9_9TREM</name>
<dbReference type="Pfam" id="PF14808">
    <property type="entry name" value="TMEM164"/>
    <property type="match status" value="1"/>
</dbReference>
<organism evidence="1">
    <name type="scientific">Echinostoma caproni</name>
    <dbReference type="NCBI Taxonomy" id="27848"/>
    <lineage>
        <taxon>Eukaryota</taxon>
        <taxon>Metazoa</taxon>
        <taxon>Spiralia</taxon>
        <taxon>Lophotrochozoa</taxon>
        <taxon>Platyhelminthes</taxon>
        <taxon>Trematoda</taxon>
        <taxon>Digenea</taxon>
        <taxon>Plagiorchiida</taxon>
        <taxon>Echinostomata</taxon>
        <taxon>Echinostomatoidea</taxon>
        <taxon>Echinostomatidae</taxon>
        <taxon>Echinostoma</taxon>
    </lineage>
</organism>
<dbReference type="PANTHER" id="PTHR20948:SF2">
    <property type="entry name" value="TRANSMEMBRANE PROTEIN 164"/>
    <property type="match status" value="1"/>
</dbReference>
<proteinExistence type="predicted"/>
<evidence type="ECO:0000313" key="1">
    <source>
        <dbReference type="WBParaSite" id="ECPE_0001389401-mRNA-1"/>
    </source>
</evidence>
<accession>A0A183B3R9</accession>
<dbReference type="AlphaFoldDB" id="A0A183B3R9"/>
<dbReference type="WBParaSite" id="ECPE_0001389401-mRNA-1">
    <property type="protein sequence ID" value="ECPE_0001389401-mRNA-1"/>
    <property type="gene ID" value="ECPE_0001389401"/>
</dbReference>
<sequence length="245" mass="27595">LLSVMLEWTYSGVNTSVAGAGGAECVNYLSNRQRIYETFLVTAVFSYLCSWSWPRLCLPPRSYAHRPRPALFQTLLFLHSLIFGIEIGFKLASKSLIWVLNPCHVLTMMQLFLLAAQPSNAVTALFRLQMHMLNGPLLALAFPVLNTRQVCAFCVFSVEPLDDLSWSVFSLSLQVLYHFLVLQPISMVSRSSLSNFLHCAYTLSVHCMHKLKIIPYCILPTSVTALGKRQRGAALQMVHLLNWIT</sequence>
<protein>
    <submittedName>
        <fullName evidence="1">Transmembrane protein 164</fullName>
    </submittedName>
</protein>